<keyword evidence="4" id="KW-0349">Heme</keyword>
<dbReference type="InterPro" id="IPR017972">
    <property type="entry name" value="Cyt_P450_CS"/>
</dbReference>
<dbReference type="Proteomes" id="UP000807115">
    <property type="component" value="Chromosome 1"/>
</dbReference>
<dbReference type="GO" id="GO:0005506">
    <property type="term" value="F:iron ion binding"/>
    <property type="evidence" value="ECO:0007669"/>
    <property type="project" value="InterPro"/>
</dbReference>
<keyword evidence="4" id="KW-0560">Oxidoreductase</keyword>
<comment type="caution">
    <text evidence="6">The sequence shown here is derived from an EMBL/GenBank/DDBJ whole genome shotgun (WGS) entry which is preliminary data.</text>
</comment>
<comment type="similarity">
    <text evidence="1 4">Belongs to the cytochrome P450 family.</text>
</comment>
<dbReference type="InterPro" id="IPR002397">
    <property type="entry name" value="Cyt_P450_B"/>
</dbReference>
<dbReference type="SUPFAM" id="SSF48264">
    <property type="entry name" value="Cytochrome P450"/>
    <property type="match status" value="1"/>
</dbReference>
<name>A0A921S519_SORBI</name>
<keyword evidence="3 4" id="KW-0408">Iron</keyword>
<evidence type="ECO:0000256" key="2">
    <source>
        <dbReference type="ARBA" id="ARBA00022723"/>
    </source>
</evidence>
<evidence type="ECO:0000256" key="5">
    <source>
        <dbReference type="SAM" id="MobiDB-lite"/>
    </source>
</evidence>
<dbReference type="PRINTS" id="PR00359">
    <property type="entry name" value="BP450"/>
</dbReference>
<accession>A0A921S519</accession>
<dbReference type="PRINTS" id="PR00385">
    <property type="entry name" value="P450"/>
</dbReference>
<dbReference type="EMBL" id="CM027680">
    <property type="protein sequence ID" value="KAG0551763.1"/>
    <property type="molecule type" value="Genomic_DNA"/>
</dbReference>
<reference evidence="6" key="2">
    <citation type="submission" date="2020-10" db="EMBL/GenBank/DDBJ databases">
        <authorList>
            <person name="Cooper E.A."/>
            <person name="Brenton Z.W."/>
            <person name="Flinn B.S."/>
            <person name="Jenkins J."/>
            <person name="Shu S."/>
            <person name="Flowers D."/>
            <person name="Luo F."/>
            <person name="Wang Y."/>
            <person name="Xia P."/>
            <person name="Barry K."/>
            <person name="Daum C."/>
            <person name="Lipzen A."/>
            <person name="Yoshinaga Y."/>
            <person name="Schmutz J."/>
            <person name="Saski C."/>
            <person name="Vermerris W."/>
            <person name="Kresovich S."/>
        </authorList>
    </citation>
    <scope>NUCLEOTIDE SEQUENCE</scope>
</reference>
<organism evidence="6 7">
    <name type="scientific">Sorghum bicolor</name>
    <name type="common">Sorghum</name>
    <name type="synonym">Sorghum vulgare</name>
    <dbReference type="NCBI Taxonomy" id="4558"/>
    <lineage>
        <taxon>Eukaryota</taxon>
        <taxon>Viridiplantae</taxon>
        <taxon>Streptophyta</taxon>
        <taxon>Embryophyta</taxon>
        <taxon>Tracheophyta</taxon>
        <taxon>Spermatophyta</taxon>
        <taxon>Magnoliopsida</taxon>
        <taxon>Liliopsida</taxon>
        <taxon>Poales</taxon>
        <taxon>Poaceae</taxon>
        <taxon>PACMAD clade</taxon>
        <taxon>Panicoideae</taxon>
        <taxon>Andropogonodae</taxon>
        <taxon>Andropogoneae</taxon>
        <taxon>Sorghinae</taxon>
        <taxon>Sorghum</taxon>
    </lineage>
</organism>
<proteinExistence type="inferred from homology"/>
<reference evidence="6" key="1">
    <citation type="journal article" date="2019" name="BMC Genomics">
        <title>A new reference genome for Sorghum bicolor reveals high levels of sequence similarity between sweet and grain genotypes: implications for the genetics of sugar metabolism.</title>
        <authorList>
            <person name="Cooper E.A."/>
            <person name="Brenton Z.W."/>
            <person name="Flinn B.S."/>
            <person name="Jenkins J."/>
            <person name="Shu S."/>
            <person name="Flowers D."/>
            <person name="Luo F."/>
            <person name="Wang Y."/>
            <person name="Xia P."/>
            <person name="Barry K."/>
            <person name="Daum C."/>
            <person name="Lipzen A."/>
            <person name="Yoshinaga Y."/>
            <person name="Schmutz J."/>
            <person name="Saski C."/>
            <person name="Vermerris W."/>
            <person name="Kresovich S."/>
        </authorList>
    </citation>
    <scope>NUCLEOTIDE SEQUENCE</scope>
</reference>
<gene>
    <name evidence="6" type="ORF">BDA96_01G451000</name>
</gene>
<dbReference type="PROSITE" id="PS00086">
    <property type="entry name" value="CYTOCHROME_P450"/>
    <property type="match status" value="1"/>
</dbReference>
<evidence type="ECO:0000256" key="4">
    <source>
        <dbReference type="RuleBase" id="RU000461"/>
    </source>
</evidence>
<sequence length="153" mass="17992">MKYLSQVIDETLRLVNISFVSFREATEDVFVNGYLIPKGWKVQLWYRSVHMDPEVYPDSKKFNPSRWEGFSPRAGTFLPFGLGTRFCPGNDLAKLEISVFLHHFLLGYKTRLHVYFIKEEKVRQFYKNRNNDPRRDARKLGEEDTGVGDTHDN</sequence>
<dbReference type="Pfam" id="PF00067">
    <property type="entry name" value="p450"/>
    <property type="match status" value="1"/>
</dbReference>
<evidence type="ECO:0000256" key="3">
    <source>
        <dbReference type="ARBA" id="ARBA00023004"/>
    </source>
</evidence>
<dbReference type="GO" id="GO:0020037">
    <property type="term" value="F:heme binding"/>
    <property type="evidence" value="ECO:0007669"/>
    <property type="project" value="InterPro"/>
</dbReference>
<keyword evidence="2 4" id="KW-0479">Metal-binding</keyword>
<evidence type="ECO:0000313" key="7">
    <source>
        <dbReference type="Proteomes" id="UP000807115"/>
    </source>
</evidence>
<evidence type="ECO:0000313" key="6">
    <source>
        <dbReference type="EMBL" id="KAG0551763.1"/>
    </source>
</evidence>
<feature type="compositionally biased region" description="Basic and acidic residues" evidence="5">
    <location>
        <begin position="128"/>
        <end position="142"/>
    </location>
</feature>
<dbReference type="PANTHER" id="PTHR24286:SF356">
    <property type="entry name" value="ENT-KAURENOIC ACID OXIDASE 2"/>
    <property type="match status" value="1"/>
</dbReference>
<evidence type="ECO:0000256" key="1">
    <source>
        <dbReference type="ARBA" id="ARBA00010617"/>
    </source>
</evidence>
<dbReference type="PANTHER" id="PTHR24286">
    <property type="entry name" value="CYTOCHROME P450 26"/>
    <property type="match status" value="1"/>
</dbReference>
<dbReference type="GO" id="GO:0004497">
    <property type="term" value="F:monooxygenase activity"/>
    <property type="evidence" value="ECO:0007669"/>
    <property type="project" value="UniProtKB-KW"/>
</dbReference>
<dbReference type="Gene3D" id="1.10.630.10">
    <property type="entry name" value="Cytochrome P450"/>
    <property type="match status" value="1"/>
</dbReference>
<dbReference type="GO" id="GO:0016705">
    <property type="term" value="F:oxidoreductase activity, acting on paired donors, with incorporation or reduction of molecular oxygen"/>
    <property type="evidence" value="ECO:0007669"/>
    <property type="project" value="InterPro"/>
</dbReference>
<dbReference type="InterPro" id="IPR036396">
    <property type="entry name" value="Cyt_P450_sf"/>
</dbReference>
<dbReference type="InterPro" id="IPR001128">
    <property type="entry name" value="Cyt_P450"/>
</dbReference>
<keyword evidence="4" id="KW-0503">Monooxygenase</keyword>
<protein>
    <submittedName>
        <fullName evidence="6">Uncharacterized protein</fullName>
    </submittedName>
</protein>
<dbReference type="AlphaFoldDB" id="A0A921S519"/>
<feature type="region of interest" description="Disordered" evidence="5">
    <location>
        <begin position="128"/>
        <end position="153"/>
    </location>
</feature>